<evidence type="ECO:0000313" key="4">
    <source>
        <dbReference type="Proteomes" id="UP000583752"/>
    </source>
</evidence>
<evidence type="ECO:0000256" key="1">
    <source>
        <dbReference type="SAM" id="MobiDB-lite"/>
    </source>
</evidence>
<feature type="region of interest" description="Disordered" evidence="1">
    <location>
        <begin position="18"/>
        <end position="83"/>
    </location>
</feature>
<proteinExistence type="predicted"/>
<evidence type="ECO:0000313" key="3">
    <source>
        <dbReference type="EMBL" id="NML59707.1"/>
    </source>
</evidence>
<protein>
    <recommendedName>
        <fullName evidence="5">Periplasmic protein</fullName>
    </recommendedName>
</protein>
<feature type="compositionally biased region" description="Polar residues" evidence="1">
    <location>
        <begin position="74"/>
        <end position="83"/>
    </location>
</feature>
<accession>A0A848HF40</accession>
<organism evidence="3 4">
    <name type="scientific">Massilia polaris</name>
    <dbReference type="NCBI Taxonomy" id="2728846"/>
    <lineage>
        <taxon>Bacteria</taxon>
        <taxon>Pseudomonadati</taxon>
        <taxon>Pseudomonadota</taxon>
        <taxon>Betaproteobacteria</taxon>
        <taxon>Burkholderiales</taxon>
        <taxon>Oxalobacteraceae</taxon>
        <taxon>Telluria group</taxon>
        <taxon>Massilia</taxon>
    </lineage>
</organism>
<reference evidence="3 4" key="1">
    <citation type="submission" date="2020-04" db="EMBL/GenBank/DDBJ databases">
        <title>Massilia sp. RP-1-19 isolated from soil.</title>
        <authorList>
            <person name="Dahal R.H."/>
        </authorList>
    </citation>
    <scope>NUCLEOTIDE SEQUENCE [LARGE SCALE GENOMIC DNA]</scope>
    <source>
        <strain evidence="3 4">RP-1-19</strain>
    </source>
</reference>
<keyword evidence="4" id="KW-1185">Reference proteome</keyword>
<feature type="compositionally biased region" description="Low complexity" evidence="1">
    <location>
        <begin position="49"/>
        <end position="61"/>
    </location>
</feature>
<dbReference type="AlphaFoldDB" id="A0A848HF40"/>
<evidence type="ECO:0008006" key="5">
    <source>
        <dbReference type="Google" id="ProtNLM"/>
    </source>
</evidence>
<sequence length="139" mass="13647">MKTSITVAALLALALGASGGTLAGPPPEPMPGEAAAAAPATAPPPAPAPAKDAVAQVAKAAPETRLEEERGGDSNVSTVNNKADLSGVVTGNTAINVVTGNNIIDSGSFANMSGIPMVIQNSGANVLIQNATVVNLQLR</sequence>
<gene>
    <name evidence="3" type="ORF">HHL21_01080</name>
</gene>
<feature type="chain" id="PRO_5032441218" description="Periplasmic protein" evidence="2">
    <location>
        <begin position="24"/>
        <end position="139"/>
    </location>
</feature>
<feature type="compositionally biased region" description="Low complexity" evidence="1">
    <location>
        <begin position="31"/>
        <end position="40"/>
    </location>
</feature>
<dbReference type="RefSeq" id="WP_169463421.1">
    <property type="nucleotide sequence ID" value="NZ_JABBGG010000001.1"/>
</dbReference>
<feature type="compositionally biased region" description="Basic and acidic residues" evidence="1">
    <location>
        <begin position="62"/>
        <end position="72"/>
    </location>
</feature>
<evidence type="ECO:0000256" key="2">
    <source>
        <dbReference type="SAM" id="SignalP"/>
    </source>
</evidence>
<feature type="signal peptide" evidence="2">
    <location>
        <begin position="1"/>
        <end position="23"/>
    </location>
</feature>
<keyword evidence="2" id="KW-0732">Signal</keyword>
<dbReference type="EMBL" id="JABBGG010000001">
    <property type="protein sequence ID" value="NML59707.1"/>
    <property type="molecule type" value="Genomic_DNA"/>
</dbReference>
<dbReference type="Proteomes" id="UP000583752">
    <property type="component" value="Unassembled WGS sequence"/>
</dbReference>
<name>A0A848HF40_9BURK</name>
<comment type="caution">
    <text evidence="3">The sequence shown here is derived from an EMBL/GenBank/DDBJ whole genome shotgun (WGS) entry which is preliminary data.</text>
</comment>